<dbReference type="AlphaFoldDB" id="A0A2T0RS08"/>
<proteinExistence type="predicted"/>
<organism evidence="1 2">
    <name type="scientific">Pseudosporangium ferrugineum</name>
    <dbReference type="NCBI Taxonomy" id="439699"/>
    <lineage>
        <taxon>Bacteria</taxon>
        <taxon>Bacillati</taxon>
        <taxon>Actinomycetota</taxon>
        <taxon>Actinomycetes</taxon>
        <taxon>Micromonosporales</taxon>
        <taxon>Micromonosporaceae</taxon>
        <taxon>Pseudosporangium</taxon>
    </lineage>
</organism>
<evidence type="ECO:0000313" key="2">
    <source>
        <dbReference type="Proteomes" id="UP000239209"/>
    </source>
</evidence>
<dbReference type="Proteomes" id="UP000239209">
    <property type="component" value="Unassembled WGS sequence"/>
</dbReference>
<name>A0A2T0RS08_9ACTN</name>
<dbReference type="EMBL" id="PVZG01000014">
    <property type="protein sequence ID" value="PRY23958.1"/>
    <property type="molecule type" value="Genomic_DNA"/>
</dbReference>
<evidence type="ECO:0000313" key="1">
    <source>
        <dbReference type="EMBL" id="PRY23958.1"/>
    </source>
</evidence>
<reference evidence="1 2" key="1">
    <citation type="submission" date="2018-03" db="EMBL/GenBank/DDBJ databases">
        <title>Genomic Encyclopedia of Archaeal and Bacterial Type Strains, Phase II (KMG-II): from individual species to whole genera.</title>
        <authorList>
            <person name="Goeker M."/>
        </authorList>
    </citation>
    <scope>NUCLEOTIDE SEQUENCE [LARGE SCALE GENOMIC DNA]</scope>
    <source>
        <strain evidence="1 2">DSM 45348</strain>
    </source>
</reference>
<dbReference type="RefSeq" id="WP_106129362.1">
    <property type="nucleotide sequence ID" value="NZ_PVZG01000014.1"/>
</dbReference>
<gene>
    <name evidence="1" type="ORF">CLV70_11491</name>
</gene>
<dbReference type="OrthoDB" id="3386029at2"/>
<keyword evidence="2" id="KW-1185">Reference proteome</keyword>
<protein>
    <submittedName>
        <fullName evidence="1">Uncharacterized protein</fullName>
    </submittedName>
</protein>
<sequence>MVIDALRRGWPEQILTGRYAFRTRRREGVAGALAEGLRLVSDELLDAADTRQLQVLVGGRPVMVVMQDVRGAWLPAPPGPKVCGIDPVGPLLTLLPVTEGNAGWRIADVLDNRLGRVIGTLETTGGFVRPVRTVILDPSRRVAGTMTEPLASFLFQWLQLGIGWGRRRFTFRVDGRPVARIRQVSRLWAREFLVDVSEVGGRLDPRLVLACGVERFHPLSTS</sequence>
<accession>A0A2T0RS08</accession>
<comment type="caution">
    <text evidence="1">The sequence shown here is derived from an EMBL/GenBank/DDBJ whole genome shotgun (WGS) entry which is preliminary data.</text>
</comment>